<comment type="caution">
    <text evidence="3">The sequence shown here is derived from an EMBL/GenBank/DDBJ whole genome shotgun (WGS) entry which is preliminary data.</text>
</comment>
<dbReference type="Pfam" id="PF02371">
    <property type="entry name" value="Transposase_20"/>
    <property type="match status" value="1"/>
</dbReference>
<dbReference type="GO" id="GO:0006313">
    <property type="term" value="P:DNA transposition"/>
    <property type="evidence" value="ECO:0007669"/>
    <property type="project" value="InterPro"/>
</dbReference>
<dbReference type="Proteomes" id="UP000182743">
    <property type="component" value="Unassembled WGS sequence"/>
</dbReference>
<proteinExistence type="predicted"/>
<feature type="domain" description="Transposase IS110-like N-terminal" evidence="1">
    <location>
        <begin position="7"/>
        <end position="165"/>
    </location>
</feature>
<protein>
    <submittedName>
        <fullName evidence="3">Transposase IS116/IS110/IS902 family protein</fullName>
    </submittedName>
</protein>
<accession>A0A1J5JE89</accession>
<dbReference type="PANTHER" id="PTHR33055">
    <property type="entry name" value="TRANSPOSASE FOR INSERTION SEQUENCE ELEMENT IS1111A"/>
    <property type="match status" value="1"/>
</dbReference>
<feature type="domain" description="Transposase IS116/IS110/IS902 C-terminal" evidence="2">
    <location>
        <begin position="281"/>
        <end position="367"/>
    </location>
</feature>
<evidence type="ECO:0000313" key="3">
    <source>
        <dbReference type="EMBL" id="OIQ07541.1"/>
    </source>
</evidence>
<dbReference type="NCBIfam" id="NF033542">
    <property type="entry name" value="transpos_IS110"/>
    <property type="match status" value="1"/>
</dbReference>
<gene>
    <name evidence="3" type="ORF">MOOR_28550</name>
</gene>
<sequence length="409" mass="46366">MGKTLFVGIDIGSDTNVVRILDDTGKDVCGFNVSNDLPGAERLVERIVNEAELIDADKVKIGMEATNLYWWHLSQALHEAPELAAFAAEIAVINPKVIDGFKNIYTDVVKTDAVDAWVIADCLRFGRVRPTPPPDMTYAPLQRLTRFRYHMVSNLAREKNRALNLIFLKFSTYQKECPFSDLFGQASRAVVGNLTPDEIANMPVEELADLMLQHGNNRLKDVPEMAKVIKQAARNSYRLNPKMRDAVDVTLAMSLETIRFFESQQKKIDQVIAKELKAIPQTLDTVPGLGPVYTAGIVAEIGDISRFKNHNALAKFAGLTWRQHQSSKFTAEDIPLTRSGNYYLRYYLIEAANSVRVREPEYAAFYRKKFTEARHHHHKRALVLTARKLVRMVFTLLSEGQIYKQRRLG</sequence>
<dbReference type="InterPro" id="IPR003346">
    <property type="entry name" value="Transposase_20"/>
</dbReference>
<dbReference type="GO" id="GO:0003677">
    <property type="term" value="F:DNA binding"/>
    <property type="evidence" value="ECO:0007669"/>
    <property type="project" value="InterPro"/>
</dbReference>
<dbReference type="RefSeq" id="WP_071521691.1">
    <property type="nucleotide sequence ID" value="NZ_MIHH01000075.1"/>
</dbReference>
<evidence type="ECO:0000259" key="2">
    <source>
        <dbReference type="Pfam" id="PF02371"/>
    </source>
</evidence>
<dbReference type="AlphaFoldDB" id="A0A1J5JE89"/>
<organism evidence="3 4">
    <name type="scientific">Neomoorella thermoacetica</name>
    <name type="common">Clostridium thermoaceticum</name>
    <dbReference type="NCBI Taxonomy" id="1525"/>
    <lineage>
        <taxon>Bacteria</taxon>
        <taxon>Bacillati</taxon>
        <taxon>Bacillota</taxon>
        <taxon>Clostridia</taxon>
        <taxon>Neomoorellales</taxon>
        <taxon>Neomoorellaceae</taxon>
        <taxon>Neomoorella</taxon>
    </lineage>
</organism>
<name>A0A1J5JE89_NEOTH</name>
<evidence type="ECO:0000313" key="4">
    <source>
        <dbReference type="Proteomes" id="UP000182743"/>
    </source>
</evidence>
<dbReference type="GO" id="GO:0004803">
    <property type="term" value="F:transposase activity"/>
    <property type="evidence" value="ECO:0007669"/>
    <property type="project" value="InterPro"/>
</dbReference>
<evidence type="ECO:0000259" key="1">
    <source>
        <dbReference type="Pfam" id="PF01548"/>
    </source>
</evidence>
<dbReference type="InterPro" id="IPR047650">
    <property type="entry name" value="Transpos_IS110"/>
</dbReference>
<dbReference type="PANTHER" id="PTHR33055:SF13">
    <property type="entry name" value="TRANSPOSASE"/>
    <property type="match status" value="1"/>
</dbReference>
<dbReference type="EMBL" id="MIHH01000075">
    <property type="protein sequence ID" value="OIQ07541.1"/>
    <property type="molecule type" value="Genomic_DNA"/>
</dbReference>
<reference evidence="3 4" key="1">
    <citation type="submission" date="2016-08" db="EMBL/GenBank/DDBJ databases">
        <title>Genome-based comparison of Moorella thermoacetic strains.</title>
        <authorList>
            <person name="Poehlein A."/>
            <person name="Bengelsdorf F.R."/>
            <person name="Esser C."/>
            <person name="Duerre P."/>
            <person name="Daniel R."/>
        </authorList>
    </citation>
    <scope>NUCLEOTIDE SEQUENCE [LARGE SCALE GENOMIC DNA]</scope>
    <source>
        <strain evidence="3 4">DSM 11768</strain>
    </source>
</reference>
<dbReference type="Pfam" id="PF01548">
    <property type="entry name" value="DEDD_Tnp_IS110"/>
    <property type="match status" value="1"/>
</dbReference>
<dbReference type="InterPro" id="IPR002525">
    <property type="entry name" value="Transp_IS110-like_N"/>
</dbReference>